<sequence length="112" mass="12513">MNGGIAALPMYDWPELQSPMDHLWSEIAHELHNCGISAPARLARELPYDACWTRPDLVLGQTCGLPMATTLADKNRWQMQASPPLHGENLLDMPDTSLLANYQSPNRQFPNS</sequence>
<dbReference type="OrthoDB" id="5599602at2"/>
<gene>
    <name evidence="1" type="ORF">IMCC3135_07430</name>
</gene>
<protein>
    <submittedName>
        <fullName evidence="1">Uncharacterized protein</fullName>
    </submittedName>
</protein>
<keyword evidence="2" id="KW-1185">Reference proteome</keyword>
<dbReference type="RefSeq" id="WP_088917014.1">
    <property type="nucleotide sequence ID" value="NZ_CP018632.1"/>
</dbReference>
<reference evidence="1 2" key="1">
    <citation type="submission" date="2016-12" db="EMBL/GenBank/DDBJ databases">
        <authorList>
            <person name="Song W.-J."/>
            <person name="Kurnit D.M."/>
        </authorList>
    </citation>
    <scope>NUCLEOTIDE SEQUENCE [LARGE SCALE GENOMIC DNA]</scope>
    <source>
        <strain evidence="1 2">IMCC3135</strain>
    </source>
</reference>
<evidence type="ECO:0000313" key="1">
    <source>
        <dbReference type="EMBL" id="ASJ71592.1"/>
    </source>
</evidence>
<proteinExistence type="predicted"/>
<organism evidence="1 2">
    <name type="scientific">Granulosicoccus antarcticus IMCC3135</name>
    <dbReference type="NCBI Taxonomy" id="1192854"/>
    <lineage>
        <taxon>Bacteria</taxon>
        <taxon>Pseudomonadati</taxon>
        <taxon>Pseudomonadota</taxon>
        <taxon>Gammaproteobacteria</taxon>
        <taxon>Chromatiales</taxon>
        <taxon>Granulosicoccaceae</taxon>
        <taxon>Granulosicoccus</taxon>
    </lineage>
</organism>
<evidence type="ECO:0000313" key="2">
    <source>
        <dbReference type="Proteomes" id="UP000250079"/>
    </source>
</evidence>
<dbReference type="Proteomes" id="UP000250079">
    <property type="component" value="Chromosome"/>
</dbReference>
<dbReference type="KEGG" id="gai:IMCC3135_07430"/>
<dbReference type="AlphaFoldDB" id="A0A2Z2NJM6"/>
<dbReference type="EMBL" id="CP018632">
    <property type="protein sequence ID" value="ASJ71592.1"/>
    <property type="molecule type" value="Genomic_DNA"/>
</dbReference>
<accession>A0A2Z2NJM6</accession>
<name>A0A2Z2NJM6_9GAMM</name>